<accession>E6LRH3</accession>
<reference evidence="1 2" key="1">
    <citation type="submission" date="2010-12" db="EMBL/GenBank/DDBJ databases">
        <authorList>
            <person name="Muzny D."/>
            <person name="Qin X."/>
            <person name="Deng J."/>
            <person name="Jiang H."/>
            <person name="Liu Y."/>
            <person name="Qu J."/>
            <person name="Song X.-Z."/>
            <person name="Zhang L."/>
            <person name="Thornton R."/>
            <person name="Coyle M."/>
            <person name="Francisco L."/>
            <person name="Jackson L."/>
            <person name="Javaid M."/>
            <person name="Korchina V."/>
            <person name="Kovar C."/>
            <person name="Mata R."/>
            <person name="Mathew T."/>
            <person name="Ngo R."/>
            <person name="Nguyen L."/>
            <person name="Nguyen N."/>
            <person name="Okwuonu G."/>
            <person name="Ongeri F."/>
            <person name="Pham C."/>
            <person name="Simmons D."/>
            <person name="Wilczek-Boney K."/>
            <person name="Hale W."/>
            <person name="Jakkamsetti A."/>
            <person name="Pham P."/>
            <person name="Ruth R."/>
            <person name="San Lucas F."/>
            <person name="Warren J."/>
            <person name="Zhang J."/>
            <person name="Zhao Z."/>
            <person name="Zhou C."/>
            <person name="Zhu D."/>
            <person name="Lee S."/>
            <person name="Bess C."/>
            <person name="Blankenburg K."/>
            <person name="Forbes L."/>
            <person name="Fu Q."/>
            <person name="Gubbala S."/>
            <person name="Hirani K."/>
            <person name="Jayaseelan J.C."/>
            <person name="Lara F."/>
            <person name="Munidasa M."/>
            <person name="Palculict T."/>
            <person name="Patil S."/>
            <person name="Pu L.-L."/>
            <person name="Saada N."/>
            <person name="Tang L."/>
            <person name="Weissenberger G."/>
            <person name="Zhu Y."/>
            <person name="Hemphill L."/>
            <person name="Shang Y."/>
            <person name="Youmans B."/>
            <person name="Ayvaz T."/>
            <person name="Ross M."/>
            <person name="Santibanez J."/>
            <person name="Aqrawi P."/>
            <person name="Gross S."/>
            <person name="Joshi V."/>
            <person name="Fowler G."/>
            <person name="Nazareth L."/>
            <person name="Reid J."/>
            <person name="Worley K."/>
            <person name="Petrosino J."/>
            <person name="Highlander S."/>
            <person name="Gibbs R."/>
        </authorList>
    </citation>
    <scope>NUCLEOTIDE SEQUENCE [LARGE SCALE GENOMIC DNA]</scope>
    <source>
        <strain evidence="1 2">DSM 3986</strain>
    </source>
</reference>
<comment type="caution">
    <text evidence="1">The sequence shown here is derived from an EMBL/GenBank/DDBJ whole genome shotgun (WGS) entry which is preliminary data.</text>
</comment>
<name>E6LRH3_9FIRM</name>
<dbReference type="EMBL" id="AEPW01000101">
    <property type="protein sequence ID" value="EFU75528.1"/>
    <property type="molecule type" value="Genomic_DNA"/>
</dbReference>
<dbReference type="AlphaFoldDB" id="E6LRH3"/>
<proteinExistence type="predicted"/>
<protein>
    <submittedName>
        <fullName evidence="1">Uncharacterized protein</fullName>
    </submittedName>
</protein>
<organism evidence="1 2">
    <name type="scientific">Lachnoanaerobaculum saburreum DSM 3986</name>
    <dbReference type="NCBI Taxonomy" id="887325"/>
    <lineage>
        <taxon>Bacteria</taxon>
        <taxon>Bacillati</taxon>
        <taxon>Bacillota</taxon>
        <taxon>Clostridia</taxon>
        <taxon>Lachnospirales</taxon>
        <taxon>Lachnospiraceae</taxon>
        <taxon>Lachnoanaerobaculum</taxon>
    </lineage>
</organism>
<dbReference type="HOGENOM" id="CLU_2752836_0_0_9"/>
<evidence type="ECO:0000313" key="2">
    <source>
        <dbReference type="Proteomes" id="UP000003434"/>
    </source>
</evidence>
<evidence type="ECO:0000313" key="1">
    <source>
        <dbReference type="EMBL" id="EFU75528.1"/>
    </source>
</evidence>
<dbReference type="Proteomes" id="UP000003434">
    <property type="component" value="Unassembled WGS sequence"/>
</dbReference>
<sequence>MTGLETQFVFLSSEEKVKLCTGKRVRGRFGGDNRIKREIYYPTSLNQYGYYIGNSLGPADYDGKQPAWVI</sequence>
<gene>
    <name evidence="1" type="ORF">HMPREF0381_2558</name>
</gene>